<dbReference type="Proteomes" id="UP001055712">
    <property type="component" value="Unassembled WGS sequence"/>
</dbReference>
<dbReference type="SMR" id="A0A9D4TFS1"/>
<dbReference type="GO" id="GO:0030170">
    <property type="term" value="F:pyridoxal phosphate binding"/>
    <property type="evidence" value="ECO:0007669"/>
    <property type="project" value="InterPro"/>
</dbReference>
<evidence type="ECO:0000256" key="7">
    <source>
        <dbReference type="ARBA" id="ARBA00022898"/>
    </source>
</evidence>
<keyword evidence="5 9" id="KW-0554">One-carbon metabolism</keyword>
<evidence type="ECO:0000256" key="3">
    <source>
        <dbReference type="ARBA" id="ARBA00004777"/>
    </source>
</evidence>
<dbReference type="PANTHER" id="PTHR11680">
    <property type="entry name" value="SERINE HYDROXYMETHYLTRANSFERASE"/>
    <property type="match status" value="1"/>
</dbReference>
<evidence type="ECO:0000256" key="9">
    <source>
        <dbReference type="RuleBase" id="RU000585"/>
    </source>
</evidence>
<dbReference type="Gene3D" id="3.40.640.10">
    <property type="entry name" value="Type I PLP-dependent aspartate aminotransferase-like (Major domain)"/>
    <property type="match status" value="1"/>
</dbReference>
<name>A0A9D4TFS1_CHLVU</name>
<dbReference type="InterPro" id="IPR019798">
    <property type="entry name" value="Ser_HO-MeTrfase_PLP_BS"/>
</dbReference>
<sequence length="517" mass="56788">MALAIAGRRGLASLRTALGSSTRALATQSASNEEDYARFAGDADRKHVTWPRVLNTGLAEVDPELYDIIEHEKNRQYKGLELIPSENFVSSSVMEAVGSVMTNKYSEGYPGARYYGGNEFIDQAERLCQKRALEAFRLDPAQWGVNVQSLSGSPSNFQVYTALLRPHDRIMALDLPHGGHLSHGYQTDTKKISATSIFFETMPYRLDESTGLIDYDMMDRTAALFRPKLIVAGASAYTRHYDYPRMRAVADKQKAILLADMAHISGLVAAGIVPSPFEYADVVTTTTHKSLRGPRGAMIFYRKGQKGTDKKGQPVMYDLETPINFSVFPGLQGGPHNHTISGLACALKQAATPEFKAYQEQVLRNSQALATGLQKRGFELVSGGTENHIVLADLRPKGVDGSRVERVLELAHIATNKNTVPGDVSAMVPGGLRMGSPALTSRGFIEPDFEQVADFVDRGVKIAAEIKASSGPKLKDFREALEKEEPAALGKLRHDVEEFAKQFPTVGFEKAQMRYKD</sequence>
<proteinExistence type="inferred from homology"/>
<dbReference type="GO" id="GO:0005739">
    <property type="term" value="C:mitochondrion"/>
    <property type="evidence" value="ECO:0007669"/>
    <property type="project" value="TreeGrafter"/>
</dbReference>
<evidence type="ECO:0000313" key="11">
    <source>
        <dbReference type="EMBL" id="KAI3424425.1"/>
    </source>
</evidence>
<gene>
    <name evidence="11" type="ORF">D9Q98_009977</name>
</gene>
<dbReference type="GO" id="GO:0019264">
    <property type="term" value="P:glycine biosynthetic process from serine"/>
    <property type="evidence" value="ECO:0007669"/>
    <property type="project" value="InterPro"/>
</dbReference>
<evidence type="ECO:0000256" key="6">
    <source>
        <dbReference type="ARBA" id="ARBA00022679"/>
    </source>
</evidence>
<evidence type="ECO:0000256" key="8">
    <source>
        <dbReference type="PIRSR" id="PIRSR000412-50"/>
    </source>
</evidence>
<dbReference type="InterPro" id="IPR015424">
    <property type="entry name" value="PyrdxlP-dep_Trfase"/>
</dbReference>
<dbReference type="InterPro" id="IPR039429">
    <property type="entry name" value="SHMT-like_dom"/>
</dbReference>
<comment type="function">
    <text evidence="9">Interconversion of serine and glycine.</text>
</comment>
<keyword evidence="12" id="KW-1185">Reference proteome</keyword>
<dbReference type="InterPro" id="IPR015421">
    <property type="entry name" value="PyrdxlP-dep_Trfase_major"/>
</dbReference>
<dbReference type="GO" id="GO:0004372">
    <property type="term" value="F:glycine hydroxymethyltransferase activity"/>
    <property type="evidence" value="ECO:0007669"/>
    <property type="project" value="UniProtKB-EC"/>
</dbReference>
<dbReference type="Gene3D" id="3.90.1150.10">
    <property type="entry name" value="Aspartate Aminotransferase, domain 1"/>
    <property type="match status" value="1"/>
</dbReference>
<dbReference type="CDD" id="cd00378">
    <property type="entry name" value="SHMT"/>
    <property type="match status" value="1"/>
</dbReference>
<evidence type="ECO:0000256" key="2">
    <source>
        <dbReference type="ARBA" id="ARBA00001933"/>
    </source>
</evidence>
<reference evidence="11" key="1">
    <citation type="journal article" date="2019" name="Plant J.">
        <title>Chlorella vulgaris genome assembly and annotation reveals the molecular basis for metabolic acclimation to high light conditions.</title>
        <authorList>
            <person name="Cecchin M."/>
            <person name="Marcolungo L."/>
            <person name="Rossato M."/>
            <person name="Girolomoni L."/>
            <person name="Cosentino E."/>
            <person name="Cuine S."/>
            <person name="Li-Beisson Y."/>
            <person name="Delledonne M."/>
            <person name="Ballottari M."/>
        </authorList>
    </citation>
    <scope>NUCLEOTIDE SEQUENCE</scope>
    <source>
        <strain evidence="11">211/11P</strain>
    </source>
</reference>
<dbReference type="InterPro" id="IPR049943">
    <property type="entry name" value="Ser_HO-MeTrfase-like"/>
</dbReference>
<dbReference type="EMBL" id="SIDB01000013">
    <property type="protein sequence ID" value="KAI3424425.1"/>
    <property type="molecule type" value="Genomic_DNA"/>
</dbReference>
<comment type="catalytic activity">
    <reaction evidence="1 9">
        <text>(6R)-5,10-methylene-5,6,7,8-tetrahydrofolate + glycine + H2O = (6S)-5,6,7,8-tetrahydrofolate + L-serine</text>
        <dbReference type="Rhea" id="RHEA:15481"/>
        <dbReference type="ChEBI" id="CHEBI:15377"/>
        <dbReference type="ChEBI" id="CHEBI:15636"/>
        <dbReference type="ChEBI" id="CHEBI:33384"/>
        <dbReference type="ChEBI" id="CHEBI:57305"/>
        <dbReference type="ChEBI" id="CHEBI:57453"/>
        <dbReference type="EC" id="2.1.2.1"/>
    </reaction>
</comment>
<evidence type="ECO:0000256" key="4">
    <source>
        <dbReference type="ARBA" id="ARBA00006376"/>
    </source>
</evidence>
<dbReference type="HAMAP" id="MF_00051">
    <property type="entry name" value="SHMT"/>
    <property type="match status" value="1"/>
</dbReference>
<evidence type="ECO:0000313" key="12">
    <source>
        <dbReference type="Proteomes" id="UP001055712"/>
    </source>
</evidence>
<feature type="modified residue" description="N6-(pyridoxal phosphate)lysine" evidence="8">
    <location>
        <position position="289"/>
    </location>
</feature>
<dbReference type="SUPFAM" id="SSF53383">
    <property type="entry name" value="PLP-dependent transferases"/>
    <property type="match status" value="1"/>
</dbReference>
<dbReference type="GO" id="GO:0035999">
    <property type="term" value="P:tetrahydrofolate interconversion"/>
    <property type="evidence" value="ECO:0007669"/>
    <property type="project" value="InterPro"/>
</dbReference>
<keyword evidence="6 9" id="KW-0808">Transferase</keyword>
<dbReference type="EC" id="2.1.2.1" evidence="9"/>
<dbReference type="FunFam" id="3.40.640.10:FF:000050">
    <property type="entry name" value="Serine hydroxymethyltransferase"/>
    <property type="match status" value="1"/>
</dbReference>
<evidence type="ECO:0000256" key="1">
    <source>
        <dbReference type="ARBA" id="ARBA00001528"/>
    </source>
</evidence>
<evidence type="ECO:0000259" key="10">
    <source>
        <dbReference type="Pfam" id="PF00464"/>
    </source>
</evidence>
<dbReference type="Pfam" id="PF00464">
    <property type="entry name" value="SHMT"/>
    <property type="match status" value="1"/>
</dbReference>
<dbReference type="AlphaFoldDB" id="A0A9D4TFS1"/>
<dbReference type="PROSITE" id="PS00096">
    <property type="entry name" value="SHMT"/>
    <property type="match status" value="1"/>
</dbReference>
<protein>
    <recommendedName>
        <fullName evidence="9">Serine hydroxymethyltransferase</fullName>
        <ecNumber evidence="9">2.1.2.1</ecNumber>
    </recommendedName>
</protein>
<organism evidence="11 12">
    <name type="scientific">Chlorella vulgaris</name>
    <name type="common">Green alga</name>
    <dbReference type="NCBI Taxonomy" id="3077"/>
    <lineage>
        <taxon>Eukaryota</taxon>
        <taxon>Viridiplantae</taxon>
        <taxon>Chlorophyta</taxon>
        <taxon>core chlorophytes</taxon>
        <taxon>Trebouxiophyceae</taxon>
        <taxon>Chlorellales</taxon>
        <taxon>Chlorellaceae</taxon>
        <taxon>Chlorella clade</taxon>
        <taxon>Chlorella</taxon>
    </lineage>
</organism>
<dbReference type="PANTHER" id="PTHR11680:SF28">
    <property type="entry name" value="SERINE HYDROXYMETHYLTRANSFERASE, MITOCHONDRIAL"/>
    <property type="match status" value="1"/>
</dbReference>
<dbReference type="NCBIfam" id="NF000586">
    <property type="entry name" value="PRK00011.1"/>
    <property type="match status" value="1"/>
</dbReference>
<dbReference type="InterPro" id="IPR015422">
    <property type="entry name" value="PyrdxlP-dep_Trfase_small"/>
</dbReference>
<dbReference type="InterPro" id="IPR001085">
    <property type="entry name" value="Ser_HO-MeTrfase"/>
</dbReference>
<reference evidence="11" key="2">
    <citation type="submission" date="2020-11" db="EMBL/GenBank/DDBJ databases">
        <authorList>
            <person name="Cecchin M."/>
            <person name="Marcolungo L."/>
            <person name="Rossato M."/>
            <person name="Girolomoni L."/>
            <person name="Cosentino E."/>
            <person name="Cuine S."/>
            <person name="Li-Beisson Y."/>
            <person name="Delledonne M."/>
            <person name="Ballottari M."/>
        </authorList>
    </citation>
    <scope>NUCLEOTIDE SEQUENCE</scope>
    <source>
        <strain evidence="11">211/11P</strain>
        <tissue evidence="11">Whole cell</tissue>
    </source>
</reference>
<comment type="similarity">
    <text evidence="4 9">Belongs to the SHMT family.</text>
</comment>
<comment type="cofactor">
    <cofactor evidence="2 8 9">
        <name>pyridoxal 5'-phosphate</name>
        <dbReference type="ChEBI" id="CHEBI:597326"/>
    </cofactor>
</comment>
<keyword evidence="7 8" id="KW-0663">Pyridoxal phosphate</keyword>
<comment type="caution">
    <text evidence="11">The sequence shown here is derived from an EMBL/GenBank/DDBJ whole genome shotgun (WGS) entry which is preliminary data.</text>
</comment>
<dbReference type="PIRSF" id="PIRSF000412">
    <property type="entry name" value="SHMT"/>
    <property type="match status" value="1"/>
</dbReference>
<dbReference type="OrthoDB" id="10265628at2759"/>
<evidence type="ECO:0000256" key="5">
    <source>
        <dbReference type="ARBA" id="ARBA00022563"/>
    </source>
</evidence>
<comment type="pathway">
    <text evidence="3 9">One-carbon metabolism; tetrahydrofolate interconversion.</text>
</comment>
<accession>A0A9D4TFS1</accession>
<feature type="domain" description="Serine hydroxymethyltransferase-like" evidence="10">
    <location>
        <begin position="58"/>
        <end position="456"/>
    </location>
</feature>